<organism evidence="9 10">
    <name type="scientific">Aspergillus avenaceus</name>
    <dbReference type="NCBI Taxonomy" id="36643"/>
    <lineage>
        <taxon>Eukaryota</taxon>
        <taxon>Fungi</taxon>
        <taxon>Dikarya</taxon>
        <taxon>Ascomycota</taxon>
        <taxon>Pezizomycotina</taxon>
        <taxon>Eurotiomycetes</taxon>
        <taxon>Eurotiomycetidae</taxon>
        <taxon>Eurotiales</taxon>
        <taxon>Aspergillaceae</taxon>
        <taxon>Aspergillus</taxon>
        <taxon>Aspergillus subgen. Circumdati</taxon>
    </lineage>
</organism>
<protein>
    <recommendedName>
        <fullName evidence="8">Rhodopsin domain-containing protein</fullName>
    </recommendedName>
</protein>
<comment type="subcellular location">
    <subcellularLocation>
        <location evidence="1">Membrane</location>
        <topology evidence="1">Multi-pass membrane protein</topology>
    </subcellularLocation>
</comment>
<feature type="transmembrane region" description="Helical" evidence="7">
    <location>
        <begin position="56"/>
        <end position="85"/>
    </location>
</feature>
<evidence type="ECO:0000259" key="8">
    <source>
        <dbReference type="Pfam" id="PF20684"/>
    </source>
</evidence>
<dbReference type="Proteomes" id="UP000325780">
    <property type="component" value="Unassembled WGS sequence"/>
</dbReference>
<accession>A0A5N6TL51</accession>
<dbReference type="OrthoDB" id="3897607at2759"/>
<dbReference type="EMBL" id="ML742227">
    <property type="protein sequence ID" value="KAE8147068.1"/>
    <property type="molecule type" value="Genomic_DNA"/>
</dbReference>
<evidence type="ECO:0000256" key="7">
    <source>
        <dbReference type="SAM" id="Phobius"/>
    </source>
</evidence>
<evidence type="ECO:0000313" key="10">
    <source>
        <dbReference type="Proteomes" id="UP000325780"/>
    </source>
</evidence>
<keyword evidence="2 7" id="KW-0812">Transmembrane</keyword>
<dbReference type="PANTHER" id="PTHR33048:SF140">
    <property type="entry name" value="ATPASE, PUTATIVE (EUROFUNG)-RELATED"/>
    <property type="match status" value="1"/>
</dbReference>
<dbReference type="InterPro" id="IPR049326">
    <property type="entry name" value="Rhodopsin_dom_fungi"/>
</dbReference>
<keyword evidence="10" id="KW-1185">Reference proteome</keyword>
<dbReference type="PANTHER" id="PTHR33048">
    <property type="entry name" value="PTH11-LIKE INTEGRAL MEMBRANE PROTEIN (AFU_ORTHOLOGUE AFUA_5G11245)"/>
    <property type="match status" value="1"/>
</dbReference>
<keyword evidence="4 7" id="KW-0472">Membrane</keyword>
<feature type="compositionally biased region" description="Polar residues" evidence="6">
    <location>
        <begin position="141"/>
        <end position="151"/>
    </location>
</feature>
<evidence type="ECO:0000313" key="9">
    <source>
        <dbReference type="EMBL" id="KAE8147068.1"/>
    </source>
</evidence>
<evidence type="ECO:0000256" key="6">
    <source>
        <dbReference type="SAM" id="MobiDB-lite"/>
    </source>
</evidence>
<feature type="transmembrane region" description="Helical" evidence="7">
    <location>
        <begin position="14"/>
        <end position="36"/>
    </location>
</feature>
<evidence type="ECO:0000256" key="5">
    <source>
        <dbReference type="ARBA" id="ARBA00038359"/>
    </source>
</evidence>
<gene>
    <name evidence="9" type="ORF">BDV25DRAFT_161145</name>
</gene>
<feature type="region of interest" description="Disordered" evidence="6">
    <location>
        <begin position="130"/>
        <end position="165"/>
    </location>
</feature>
<evidence type="ECO:0000256" key="4">
    <source>
        <dbReference type="ARBA" id="ARBA00023136"/>
    </source>
</evidence>
<evidence type="ECO:0000256" key="1">
    <source>
        <dbReference type="ARBA" id="ARBA00004141"/>
    </source>
</evidence>
<keyword evidence="3 7" id="KW-1133">Transmembrane helix</keyword>
<dbReference type="GO" id="GO:0016020">
    <property type="term" value="C:membrane"/>
    <property type="evidence" value="ECO:0007669"/>
    <property type="project" value="UniProtKB-SubCell"/>
</dbReference>
<evidence type="ECO:0000256" key="2">
    <source>
        <dbReference type="ARBA" id="ARBA00022692"/>
    </source>
</evidence>
<dbReference type="InterPro" id="IPR052337">
    <property type="entry name" value="SAT4-like"/>
</dbReference>
<evidence type="ECO:0000256" key="3">
    <source>
        <dbReference type="ARBA" id="ARBA00022989"/>
    </source>
</evidence>
<proteinExistence type="inferred from homology"/>
<name>A0A5N6TL51_ASPAV</name>
<comment type="similarity">
    <text evidence="5">Belongs to the SAT4 family.</text>
</comment>
<reference evidence="9 10" key="1">
    <citation type="submission" date="2019-04" db="EMBL/GenBank/DDBJ databases">
        <title>Friends and foes A comparative genomics study of 23 Aspergillus species from section Flavi.</title>
        <authorList>
            <consortium name="DOE Joint Genome Institute"/>
            <person name="Kjaerbolling I."/>
            <person name="Vesth T."/>
            <person name="Frisvad J.C."/>
            <person name="Nybo J.L."/>
            <person name="Theobald S."/>
            <person name="Kildgaard S."/>
            <person name="Isbrandt T."/>
            <person name="Kuo A."/>
            <person name="Sato A."/>
            <person name="Lyhne E.K."/>
            <person name="Kogle M.E."/>
            <person name="Wiebenga A."/>
            <person name="Kun R.S."/>
            <person name="Lubbers R.J."/>
            <person name="Makela M.R."/>
            <person name="Barry K."/>
            <person name="Chovatia M."/>
            <person name="Clum A."/>
            <person name="Daum C."/>
            <person name="Haridas S."/>
            <person name="He G."/>
            <person name="LaButti K."/>
            <person name="Lipzen A."/>
            <person name="Mondo S."/>
            <person name="Riley R."/>
            <person name="Salamov A."/>
            <person name="Simmons B.A."/>
            <person name="Magnuson J.K."/>
            <person name="Henrissat B."/>
            <person name="Mortensen U.H."/>
            <person name="Larsen T.O."/>
            <person name="Devries R.P."/>
            <person name="Grigoriev I.V."/>
            <person name="Machida M."/>
            <person name="Baker S.E."/>
            <person name="Andersen M.R."/>
        </authorList>
    </citation>
    <scope>NUCLEOTIDE SEQUENCE [LARGE SCALE GENOMIC DNA]</scope>
    <source>
        <strain evidence="9 10">IBT 18842</strain>
    </source>
</reference>
<sequence>MTLLRITVIRPHTIILYLVSGLTILVGGMFVLVSVFECTPVDFFWNRQTKTGKCVQPIALVGIAYAASVIAAIADFTLGLMPIFIVWNLQMNRKTKVALAGIMGMGCLYVLPTSSPPPLSYPLLTQHTAPAPPSSPASHTCPLTNTKTSCTPPTPCRSARTSKPG</sequence>
<feature type="domain" description="Rhodopsin" evidence="8">
    <location>
        <begin position="3"/>
        <end position="110"/>
    </location>
</feature>
<dbReference type="AlphaFoldDB" id="A0A5N6TL51"/>
<dbReference type="Pfam" id="PF20684">
    <property type="entry name" value="Fung_rhodopsin"/>
    <property type="match status" value="1"/>
</dbReference>